<feature type="transmembrane region" description="Helical" evidence="6">
    <location>
        <begin position="424"/>
        <end position="446"/>
    </location>
</feature>
<dbReference type="OMA" id="IFNDFFW"/>
<evidence type="ECO:0000256" key="2">
    <source>
        <dbReference type="ARBA" id="ARBA00022670"/>
    </source>
</evidence>
<dbReference type="Gramene" id="TRITD3Av1G254820.1">
    <property type="protein sequence ID" value="TRITD3Av1G254820.1"/>
    <property type="gene ID" value="TRITD3Av1G254820"/>
</dbReference>
<name>A0A9R0VSW6_TRITD</name>
<feature type="signal peptide" evidence="7">
    <location>
        <begin position="1"/>
        <end position="29"/>
    </location>
</feature>
<protein>
    <recommendedName>
        <fullName evidence="8">Peptidase A1 domain-containing protein</fullName>
    </recommendedName>
</protein>
<proteinExistence type="inferred from homology"/>
<dbReference type="InterPro" id="IPR051708">
    <property type="entry name" value="Plant_Aspart_Prot_A1"/>
</dbReference>
<dbReference type="GO" id="GO:0006508">
    <property type="term" value="P:proteolysis"/>
    <property type="evidence" value="ECO:0007669"/>
    <property type="project" value="UniProtKB-KW"/>
</dbReference>
<comment type="similarity">
    <text evidence="1">Belongs to the peptidase A1 family.</text>
</comment>
<evidence type="ECO:0000256" key="1">
    <source>
        <dbReference type="ARBA" id="ARBA00007447"/>
    </source>
</evidence>
<feature type="domain" description="Peptidase A1" evidence="8">
    <location>
        <begin position="87"/>
        <end position="422"/>
    </location>
</feature>
<gene>
    <name evidence="9" type="ORF">TRITD_3Av1G254820</name>
</gene>
<keyword evidence="3" id="KW-0064">Aspartyl protease</keyword>
<keyword evidence="2" id="KW-0645">Protease</keyword>
<keyword evidence="6" id="KW-0812">Transmembrane</keyword>
<evidence type="ECO:0000259" key="8">
    <source>
        <dbReference type="PROSITE" id="PS51767"/>
    </source>
</evidence>
<dbReference type="Pfam" id="PF14543">
    <property type="entry name" value="TAXi_N"/>
    <property type="match status" value="1"/>
</dbReference>
<dbReference type="InterPro" id="IPR021109">
    <property type="entry name" value="Peptidase_aspartic_dom_sf"/>
</dbReference>
<dbReference type="Proteomes" id="UP000324705">
    <property type="component" value="Chromosome 3A"/>
</dbReference>
<dbReference type="PROSITE" id="PS51767">
    <property type="entry name" value="PEPTIDASE_A1"/>
    <property type="match status" value="1"/>
</dbReference>
<dbReference type="InterPro" id="IPR032861">
    <property type="entry name" value="TAXi_N"/>
</dbReference>
<dbReference type="InterPro" id="IPR033121">
    <property type="entry name" value="PEPTIDASE_A1"/>
</dbReference>
<dbReference type="InterPro" id="IPR034161">
    <property type="entry name" value="Pepsin-like_plant"/>
</dbReference>
<dbReference type="CDD" id="cd05476">
    <property type="entry name" value="pepsin_A_like_plant"/>
    <property type="match status" value="1"/>
</dbReference>
<dbReference type="AlphaFoldDB" id="A0A9R0VSW6"/>
<sequence length="447" mass="47209">MDRPAARRASGAVAMTVLLLLLLPAPASSLAGAAVGVIVRSPFMKRVASIIVKEVASAGASALTKALRSSNKAGQLGSDAADDAGIILYNVSVGQQTFSGVVDIFNDFFWLQCPPAPAQVLSAVPCISDTCSSVLRKTTNDDCIDTASSCLYAYGSPDDGSYSTGYLGYEKFTFGAGTGTSPVSGSVVFGCSTQNTVKDGAIGFSKGPLSILSQLHITRFSYFLTPDDSKSSSSTSVVLLGDQAVPQTKRSRSTPLLKSNVYQDLYYVKLTGIKVDGESLKGIPDRAFDFAADGKSGGVALSTTIALTWLQSDAYYAVKQALMSKIDSPAVKSNNELDLCYDTNSVAKLKFPKITLVFDGVDSPGMDLTTVHYFYKDTNTGFQCLTMLPMPKDYPLGSILGSMLQAGTNMIYDIGARQLTFEKAAAAAAPQVPLMAIVSLLAWVLLF</sequence>
<dbReference type="Pfam" id="PF14541">
    <property type="entry name" value="TAXi_C"/>
    <property type="match status" value="1"/>
</dbReference>
<keyword evidence="7" id="KW-0732">Signal</keyword>
<keyword evidence="6" id="KW-0472">Membrane</keyword>
<dbReference type="PANTHER" id="PTHR47967">
    <property type="entry name" value="OS07G0603500 PROTEIN-RELATED"/>
    <property type="match status" value="1"/>
</dbReference>
<keyword evidence="4" id="KW-0378">Hydrolase</keyword>
<evidence type="ECO:0000256" key="6">
    <source>
        <dbReference type="SAM" id="Phobius"/>
    </source>
</evidence>
<reference evidence="9 10" key="1">
    <citation type="submission" date="2017-09" db="EMBL/GenBank/DDBJ databases">
        <authorList>
            <consortium name="International Durum Wheat Genome Sequencing Consortium (IDWGSC)"/>
            <person name="Milanesi L."/>
        </authorList>
    </citation>
    <scope>NUCLEOTIDE SEQUENCE [LARGE SCALE GENOMIC DNA]</scope>
    <source>
        <strain evidence="10">cv. Svevo</strain>
    </source>
</reference>
<evidence type="ECO:0000256" key="3">
    <source>
        <dbReference type="ARBA" id="ARBA00022750"/>
    </source>
</evidence>
<dbReference type="GO" id="GO:0004190">
    <property type="term" value="F:aspartic-type endopeptidase activity"/>
    <property type="evidence" value="ECO:0007669"/>
    <property type="project" value="UniProtKB-KW"/>
</dbReference>
<keyword evidence="10" id="KW-1185">Reference proteome</keyword>
<dbReference type="SUPFAM" id="SSF50630">
    <property type="entry name" value="Acid proteases"/>
    <property type="match status" value="1"/>
</dbReference>
<accession>A0A9R0VSW6</accession>
<keyword evidence="5" id="KW-0325">Glycoprotein</keyword>
<feature type="chain" id="PRO_5040272776" description="Peptidase A1 domain-containing protein" evidence="7">
    <location>
        <begin position="30"/>
        <end position="447"/>
    </location>
</feature>
<organism evidence="9 10">
    <name type="scientific">Triticum turgidum subsp. durum</name>
    <name type="common">Durum wheat</name>
    <name type="synonym">Triticum durum</name>
    <dbReference type="NCBI Taxonomy" id="4567"/>
    <lineage>
        <taxon>Eukaryota</taxon>
        <taxon>Viridiplantae</taxon>
        <taxon>Streptophyta</taxon>
        <taxon>Embryophyta</taxon>
        <taxon>Tracheophyta</taxon>
        <taxon>Spermatophyta</taxon>
        <taxon>Magnoliopsida</taxon>
        <taxon>Liliopsida</taxon>
        <taxon>Poales</taxon>
        <taxon>Poaceae</taxon>
        <taxon>BOP clade</taxon>
        <taxon>Pooideae</taxon>
        <taxon>Triticodae</taxon>
        <taxon>Triticeae</taxon>
        <taxon>Triticinae</taxon>
        <taxon>Triticum</taxon>
    </lineage>
</organism>
<evidence type="ECO:0000313" key="10">
    <source>
        <dbReference type="Proteomes" id="UP000324705"/>
    </source>
</evidence>
<dbReference type="GO" id="GO:0005576">
    <property type="term" value="C:extracellular region"/>
    <property type="evidence" value="ECO:0007669"/>
    <property type="project" value="TreeGrafter"/>
</dbReference>
<dbReference type="InterPro" id="IPR032799">
    <property type="entry name" value="TAXi_C"/>
</dbReference>
<dbReference type="EMBL" id="LT934115">
    <property type="protein sequence ID" value="VAH68482.1"/>
    <property type="molecule type" value="Genomic_DNA"/>
</dbReference>
<dbReference type="Gene3D" id="2.40.70.10">
    <property type="entry name" value="Acid Proteases"/>
    <property type="match status" value="2"/>
</dbReference>
<evidence type="ECO:0000256" key="5">
    <source>
        <dbReference type="ARBA" id="ARBA00023180"/>
    </source>
</evidence>
<keyword evidence="6" id="KW-1133">Transmembrane helix</keyword>
<dbReference type="PANTHER" id="PTHR47967:SF1">
    <property type="entry name" value="PEPTIDASE A1 DOMAIN-CONTAINING PROTEIN"/>
    <property type="match status" value="1"/>
</dbReference>
<evidence type="ECO:0000256" key="7">
    <source>
        <dbReference type="SAM" id="SignalP"/>
    </source>
</evidence>
<evidence type="ECO:0000256" key="4">
    <source>
        <dbReference type="ARBA" id="ARBA00022801"/>
    </source>
</evidence>
<evidence type="ECO:0000313" key="9">
    <source>
        <dbReference type="EMBL" id="VAH68482.1"/>
    </source>
</evidence>